<dbReference type="InterPro" id="IPR031165">
    <property type="entry name" value="GNAT_YJDJ"/>
</dbReference>
<evidence type="ECO:0000313" key="3">
    <source>
        <dbReference type="Proteomes" id="UP001610063"/>
    </source>
</evidence>
<sequence>MSFEPMHQNVEKSQFELNHKGHTALLLYKQNKGSKRIYLVHTEVPEAIQNEGVGQQLVKEALDFIVQNELKVVPLCPLVIAYLKRHPAYHGVIDESSKKDFVR</sequence>
<dbReference type="PROSITE" id="PS51729">
    <property type="entry name" value="GNAT_YJDJ"/>
    <property type="match status" value="1"/>
</dbReference>
<comment type="caution">
    <text evidence="2">The sequence shown here is derived from an EMBL/GenBank/DDBJ whole genome shotgun (WGS) entry which is preliminary data.</text>
</comment>
<dbReference type="Pfam" id="PF14542">
    <property type="entry name" value="Acetyltransf_CG"/>
    <property type="match status" value="1"/>
</dbReference>
<accession>A0ABW7N5Q0</accession>
<dbReference type="GO" id="GO:0016746">
    <property type="term" value="F:acyltransferase activity"/>
    <property type="evidence" value="ECO:0007669"/>
    <property type="project" value="UniProtKB-KW"/>
</dbReference>
<dbReference type="InterPro" id="IPR016181">
    <property type="entry name" value="Acyl_CoA_acyltransferase"/>
</dbReference>
<name>A0ABW7N5Q0_9BACT</name>
<evidence type="ECO:0000259" key="1">
    <source>
        <dbReference type="PROSITE" id="PS51729"/>
    </source>
</evidence>
<protein>
    <submittedName>
        <fullName evidence="2">GNAT family N-acetyltransferase</fullName>
        <ecNumber evidence="2">2.3.1.-</ecNumber>
    </submittedName>
</protein>
<reference evidence="2 3" key="1">
    <citation type="journal article" date="2013" name="Int. J. Syst. Evol. Microbiol.">
        <title>Marinoscillum luteum sp. nov., isolated from marine sediment.</title>
        <authorList>
            <person name="Cha I.T."/>
            <person name="Park S.J."/>
            <person name="Kim S.J."/>
            <person name="Kim J.G."/>
            <person name="Jung M.Y."/>
            <person name="Shin K.S."/>
            <person name="Kwon K.K."/>
            <person name="Yang S.H."/>
            <person name="Seo Y.S."/>
            <person name="Rhee S.K."/>
        </authorList>
    </citation>
    <scope>NUCLEOTIDE SEQUENCE [LARGE SCALE GENOMIC DNA]</scope>
    <source>
        <strain evidence="2 3">KCTC 23939</strain>
    </source>
</reference>
<dbReference type="EMBL" id="JBIPKE010000013">
    <property type="protein sequence ID" value="MFH6982762.1"/>
    <property type="molecule type" value="Genomic_DNA"/>
</dbReference>
<dbReference type="Gene3D" id="3.40.630.30">
    <property type="match status" value="1"/>
</dbReference>
<organism evidence="2 3">
    <name type="scientific">Marinoscillum luteum</name>
    <dbReference type="NCBI Taxonomy" id="861051"/>
    <lineage>
        <taxon>Bacteria</taxon>
        <taxon>Pseudomonadati</taxon>
        <taxon>Bacteroidota</taxon>
        <taxon>Cytophagia</taxon>
        <taxon>Cytophagales</taxon>
        <taxon>Reichenbachiellaceae</taxon>
        <taxon>Marinoscillum</taxon>
    </lineage>
</organism>
<dbReference type="Proteomes" id="UP001610063">
    <property type="component" value="Unassembled WGS sequence"/>
</dbReference>
<dbReference type="RefSeq" id="WP_395416410.1">
    <property type="nucleotide sequence ID" value="NZ_JBIPKE010000013.1"/>
</dbReference>
<proteinExistence type="predicted"/>
<dbReference type="InterPro" id="IPR045057">
    <property type="entry name" value="Gcn5-rel_NAT"/>
</dbReference>
<gene>
    <name evidence="2" type="ORF">ACHKAR_04895</name>
</gene>
<evidence type="ECO:0000313" key="2">
    <source>
        <dbReference type="EMBL" id="MFH6982762.1"/>
    </source>
</evidence>
<dbReference type="PANTHER" id="PTHR31435">
    <property type="entry name" value="PROTEIN NATD1"/>
    <property type="match status" value="1"/>
</dbReference>
<dbReference type="EC" id="2.3.1.-" evidence="2"/>
<keyword evidence="3" id="KW-1185">Reference proteome</keyword>
<dbReference type="PANTHER" id="PTHR31435:SF10">
    <property type="entry name" value="BSR4717 PROTEIN"/>
    <property type="match status" value="1"/>
</dbReference>
<keyword evidence="2" id="KW-0012">Acyltransferase</keyword>
<feature type="domain" description="N-acetyltransferase" evidence="1">
    <location>
        <begin position="7"/>
        <end position="94"/>
    </location>
</feature>
<keyword evidence="2" id="KW-0808">Transferase</keyword>
<dbReference type="SUPFAM" id="SSF55729">
    <property type="entry name" value="Acyl-CoA N-acyltransferases (Nat)"/>
    <property type="match status" value="1"/>
</dbReference>